<dbReference type="KEGG" id="nbr:O3I_029520"/>
<keyword evidence="2" id="KW-0067">ATP-binding</keyword>
<gene>
    <name evidence="4" type="ORF">O3I_029520</name>
</gene>
<evidence type="ECO:0000256" key="1">
    <source>
        <dbReference type="PIRSR" id="PIRSR640198-1"/>
    </source>
</evidence>
<dbReference type="Proteomes" id="UP000006304">
    <property type="component" value="Chromosome"/>
</dbReference>
<dbReference type="InterPro" id="IPR036597">
    <property type="entry name" value="Fido-like_dom_sf"/>
</dbReference>
<dbReference type="HOGENOM" id="CLU_2260818_0_0_11"/>
<reference evidence="4 5" key="1">
    <citation type="journal article" date="2012" name="J. Bacteriol.">
        <title>Complete genome sequence of Nocardia brasiliensis HUJEG-1.</title>
        <authorList>
            <person name="Vera-Cabrera L."/>
            <person name="Ortiz-Lopez R."/>
            <person name="Elizondo-Gonzalez R."/>
            <person name="Perez-Maya A.A."/>
            <person name="Ocampo-Candiani J."/>
        </authorList>
    </citation>
    <scope>NUCLEOTIDE SEQUENCE [LARGE SCALE GENOMIC DNA]</scope>
    <source>
        <strain evidence="5">ATCC 700358</strain>
    </source>
</reference>
<proteinExistence type="predicted"/>
<dbReference type="PANTHER" id="PTHR13504:SF38">
    <property type="entry name" value="FIDO DOMAIN-CONTAINING PROTEIN"/>
    <property type="match status" value="1"/>
</dbReference>
<feature type="active site" evidence="1">
    <location>
        <position position="34"/>
    </location>
</feature>
<dbReference type="PROSITE" id="PS51459">
    <property type="entry name" value="FIDO"/>
    <property type="match status" value="1"/>
</dbReference>
<dbReference type="InterPro" id="IPR003812">
    <property type="entry name" value="Fido"/>
</dbReference>
<keyword evidence="5" id="KW-1185">Reference proteome</keyword>
<dbReference type="eggNOG" id="COG3177">
    <property type="taxonomic scope" value="Bacteria"/>
</dbReference>
<name>K0EVN0_NOCB7</name>
<sequence>MPDNVDARLEYAHGALDLQIELLAYIEAEFLHIHPFKDFNGRAVRMMLAEMMQRLDLPVVPLYVDRDSDQFEAYLSALRVYDVDHSLAPLTEFWITQRFGALE</sequence>
<protein>
    <submittedName>
        <fullName evidence="4">Filamentation induced by cAMP protein fic</fullName>
    </submittedName>
</protein>
<dbReference type="InterPro" id="IPR040198">
    <property type="entry name" value="Fido_containing"/>
</dbReference>
<organism evidence="4 5">
    <name type="scientific">Nocardia brasiliensis (strain ATCC 700358 / HUJEG-1)</name>
    <dbReference type="NCBI Taxonomy" id="1133849"/>
    <lineage>
        <taxon>Bacteria</taxon>
        <taxon>Bacillati</taxon>
        <taxon>Actinomycetota</taxon>
        <taxon>Actinomycetes</taxon>
        <taxon>Mycobacteriales</taxon>
        <taxon>Nocardiaceae</taxon>
        <taxon>Nocardia</taxon>
    </lineage>
</organism>
<evidence type="ECO:0000259" key="3">
    <source>
        <dbReference type="PROSITE" id="PS51459"/>
    </source>
</evidence>
<dbReference type="PANTHER" id="PTHR13504">
    <property type="entry name" value="FIDO DOMAIN-CONTAINING PROTEIN DDB_G0283145"/>
    <property type="match status" value="1"/>
</dbReference>
<accession>K0EVN0</accession>
<keyword evidence="2" id="KW-0547">Nucleotide-binding</keyword>
<dbReference type="Gene3D" id="1.10.3290.10">
    <property type="entry name" value="Fido-like domain"/>
    <property type="match status" value="1"/>
</dbReference>
<evidence type="ECO:0000313" key="4">
    <source>
        <dbReference type="EMBL" id="AFU03853.1"/>
    </source>
</evidence>
<dbReference type="AlphaFoldDB" id="K0EVN0"/>
<evidence type="ECO:0000256" key="2">
    <source>
        <dbReference type="PIRSR" id="PIRSR640198-2"/>
    </source>
</evidence>
<dbReference type="STRING" id="1133849.O3I_029520"/>
<feature type="binding site" evidence="2">
    <location>
        <begin position="38"/>
        <end position="45"/>
    </location>
    <ligand>
        <name>ATP</name>
        <dbReference type="ChEBI" id="CHEBI:30616"/>
    </ligand>
</feature>
<evidence type="ECO:0000313" key="5">
    <source>
        <dbReference type="Proteomes" id="UP000006304"/>
    </source>
</evidence>
<dbReference type="SUPFAM" id="SSF140931">
    <property type="entry name" value="Fic-like"/>
    <property type="match status" value="1"/>
</dbReference>
<dbReference type="EMBL" id="CP003876">
    <property type="protein sequence ID" value="AFU03853.1"/>
    <property type="molecule type" value="Genomic_DNA"/>
</dbReference>
<feature type="domain" description="Fido" evidence="3">
    <location>
        <begin position="1"/>
        <end position="96"/>
    </location>
</feature>